<evidence type="ECO:0000256" key="7">
    <source>
        <dbReference type="PIRNR" id="PIRNR000077"/>
    </source>
</evidence>
<comment type="similarity">
    <text evidence="1 7">Belongs to the thioredoxin family.</text>
</comment>
<dbReference type="PROSITE" id="PS00194">
    <property type="entry name" value="THIOREDOXIN_1"/>
    <property type="match status" value="1"/>
</dbReference>
<dbReference type="InterPro" id="IPR017937">
    <property type="entry name" value="Thioredoxin_CS"/>
</dbReference>
<evidence type="ECO:0000256" key="2">
    <source>
        <dbReference type="ARBA" id="ARBA00022448"/>
    </source>
</evidence>
<name>A0ABP9M7I8_9BURK</name>
<evidence type="ECO:0000259" key="8">
    <source>
        <dbReference type="PROSITE" id="PS51352"/>
    </source>
</evidence>
<dbReference type="Pfam" id="PF00085">
    <property type="entry name" value="Thioredoxin"/>
    <property type="match status" value="1"/>
</dbReference>
<evidence type="ECO:0000313" key="10">
    <source>
        <dbReference type="Proteomes" id="UP001500227"/>
    </source>
</evidence>
<dbReference type="InterPro" id="IPR013766">
    <property type="entry name" value="Thioredoxin_domain"/>
</dbReference>
<keyword evidence="4" id="KW-1015">Disulfide bond</keyword>
<feature type="domain" description="Thioredoxin" evidence="8">
    <location>
        <begin position="1"/>
        <end position="105"/>
    </location>
</feature>
<keyword evidence="3" id="KW-0249">Electron transport</keyword>
<reference evidence="10" key="1">
    <citation type="journal article" date="2019" name="Int. J. Syst. Evol. Microbiol.">
        <title>The Global Catalogue of Microorganisms (GCM) 10K type strain sequencing project: providing services to taxonomists for standard genome sequencing and annotation.</title>
        <authorList>
            <consortium name="The Broad Institute Genomics Platform"/>
            <consortium name="The Broad Institute Genome Sequencing Center for Infectious Disease"/>
            <person name="Wu L."/>
            <person name="Ma J."/>
        </authorList>
    </citation>
    <scope>NUCLEOTIDE SEQUENCE [LARGE SCALE GENOMIC DNA]</scope>
    <source>
        <strain evidence="10">JCM 18423</strain>
    </source>
</reference>
<evidence type="ECO:0000256" key="1">
    <source>
        <dbReference type="ARBA" id="ARBA00008987"/>
    </source>
</evidence>
<dbReference type="PANTHER" id="PTHR45663:SF40">
    <property type="entry name" value="THIOREDOXIN 2"/>
    <property type="match status" value="1"/>
</dbReference>
<evidence type="ECO:0000256" key="6">
    <source>
        <dbReference type="NCBIfam" id="TIGR01068"/>
    </source>
</evidence>
<dbReference type="CDD" id="cd02947">
    <property type="entry name" value="TRX_family"/>
    <property type="match status" value="1"/>
</dbReference>
<dbReference type="Proteomes" id="UP001500227">
    <property type="component" value="Unassembled WGS sequence"/>
</dbReference>
<proteinExistence type="inferred from homology"/>
<gene>
    <name evidence="9" type="ORF">GCM10023337_18570</name>
</gene>
<accession>A0ABP9M7I8</accession>
<dbReference type="InterPro" id="IPR036249">
    <property type="entry name" value="Thioredoxin-like_sf"/>
</dbReference>
<dbReference type="PRINTS" id="PR00421">
    <property type="entry name" value="THIOREDOXIN"/>
</dbReference>
<evidence type="ECO:0000256" key="4">
    <source>
        <dbReference type="ARBA" id="ARBA00023157"/>
    </source>
</evidence>
<keyword evidence="2" id="KW-0813">Transport</keyword>
<dbReference type="PIRSF" id="PIRSF000077">
    <property type="entry name" value="Thioredoxin"/>
    <property type="match status" value="1"/>
</dbReference>
<evidence type="ECO:0000256" key="3">
    <source>
        <dbReference type="ARBA" id="ARBA00022982"/>
    </source>
</evidence>
<comment type="caution">
    <text evidence="9">The sequence shown here is derived from an EMBL/GenBank/DDBJ whole genome shotgun (WGS) entry which is preliminary data.</text>
</comment>
<dbReference type="InterPro" id="IPR005746">
    <property type="entry name" value="Thioredoxin"/>
</dbReference>
<dbReference type="PANTHER" id="PTHR45663">
    <property type="entry name" value="GEO12009P1"/>
    <property type="match status" value="1"/>
</dbReference>
<dbReference type="SUPFAM" id="SSF52833">
    <property type="entry name" value="Thioredoxin-like"/>
    <property type="match status" value="1"/>
</dbReference>
<dbReference type="PROSITE" id="PS51352">
    <property type="entry name" value="THIOREDOXIN_2"/>
    <property type="match status" value="1"/>
</dbReference>
<dbReference type="EMBL" id="BAABKD010000011">
    <property type="protein sequence ID" value="GAA5091972.1"/>
    <property type="molecule type" value="Genomic_DNA"/>
</dbReference>
<keyword evidence="5" id="KW-0676">Redox-active center</keyword>
<evidence type="ECO:0000256" key="5">
    <source>
        <dbReference type="ARBA" id="ARBA00023284"/>
    </source>
</evidence>
<sequence length="123" mass="13722">MSTVDLTQDTFQAAIDSDKPLIIDFWAPWCGPCQQFGPTYEAVAAKHPDMTFAKVNTEEEQDLAAAMRIRSIPTIMVFREKVLLFQHSGALAESQLEELITQVKAVNMEEVHAEIAAQQNNQA</sequence>
<dbReference type="RefSeq" id="WP_260648845.1">
    <property type="nucleotide sequence ID" value="NZ_BAABKD010000011.1"/>
</dbReference>
<evidence type="ECO:0000313" key="9">
    <source>
        <dbReference type="EMBL" id="GAA5091972.1"/>
    </source>
</evidence>
<dbReference type="NCBIfam" id="TIGR01068">
    <property type="entry name" value="thioredoxin"/>
    <property type="match status" value="1"/>
</dbReference>
<protein>
    <recommendedName>
        <fullName evidence="6 7">Thioredoxin</fullName>
    </recommendedName>
</protein>
<dbReference type="Gene3D" id="3.40.30.10">
    <property type="entry name" value="Glutaredoxin"/>
    <property type="match status" value="1"/>
</dbReference>
<keyword evidence="10" id="KW-1185">Reference proteome</keyword>
<organism evidence="9 10">
    <name type="scientific">Paenalcaligenes hermetiae</name>
    <dbReference type="NCBI Taxonomy" id="1157987"/>
    <lineage>
        <taxon>Bacteria</taxon>
        <taxon>Pseudomonadati</taxon>
        <taxon>Pseudomonadota</taxon>
        <taxon>Betaproteobacteria</taxon>
        <taxon>Burkholderiales</taxon>
        <taxon>Alcaligenaceae</taxon>
        <taxon>Paenalcaligenes</taxon>
    </lineage>
</organism>